<dbReference type="PRINTS" id="PR00111">
    <property type="entry name" value="ABHYDROLASE"/>
</dbReference>
<accession>B8K1W4</accession>
<dbReference type="EMBL" id="DQ159861">
    <property type="protein sequence ID" value="ABA42918.1"/>
    <property type="molecule type" value="mRNA"/>
</dbReference>
<keyword evidence="2" id="KW-0378">Hydrolase</keyword>
<sequence>MPAGLQYVTTDGGRLAVEITGKETDPLVICSPGMGDTRDAYKPLAKVLVSNGYRVAAMDARAHGESSAKFARYGDEATADDFLTVANELSPGSPVVLAGASFSAAAATIAAAKQPERVSKIILLGPFLRNGMGVVGLWLMPVMFAWPWGPAAWEMYAATLWPGLEGDGAKKRAATTRASLTRPGRWAGFQALISSLDHRVVAPYISSVRAPALVVMGDKDPDWSDPKVEAEWVASNFSQVDTLMVPEAGHAPMYERPQVVAERVLSFLGDQTNV</sequence>
<dbReference type="GO" id="GO:0016787">
    <property type="term" value="F:hydrolase activity"/>
    <property type="evidence" value="ECO:0007669"/>
    <property type="project" value="UniProtKB-KW"/>
</dbReference>
<name>B8K1W4_DAVTA</name>
<organism evidence="2">
    <name type="scientific">Davidiella tassiana</name>
    <name type="common">Mycosphaerella tassiana</name>
    <name type="synonym">Cladosporium herbarum</name>
    <dbReference type="NCBI Taxonomy" id="29918"/>
    <lineage>
        <taxon>Eukaryota</taxon>
        <taxon>Fungi</taxon>
        <taxon>Dikarya</taxon>
        <taxon>Ascomycota</taxon>
        <taxon>Pezizomycotina</taxon>
        <taxon>Dothideomycetes</taxon>
        <taxon>Dothideomycetidae</taxon>
        <taxon>Cladosporiales</taxon>
        <taxon>Cladosporiaceae</taxon>
        <taxon>Cladosporium</taxon>
    </lineage>
</organism>
<reference evidence="2" key="1">
    <citation type="journal article" date="2010" name="Mol. Immunol.">
        <title>Isolation and immunological characterization of a novel Cladosporium herbarum allergen structurally homologous to the alpha/beta hydrolase fold superfamily.</title>
        <authorList>
            <person name="Rid R."/>
            <person name="Onder K."/>
            <person name="Hawranek T."/>
            <person name="Laimer M."/>
            <person name="Bauer J.W."/>
            <person name="Holler C."/>
            <person name="Simon-Nobbe B."/>
            <person name="Breitenbach M."/>
        </authorList>
    </citation>
    <scope>NUCLEOTIDE SEQUENCE</scope>
</reference>
<proteinExistence type="evidence at transcript level"/>
<evidence type="ECO:0000313" key="2">
    <source>
        <dbReference type="EMBL" id="ABA42918.1"/>
    </source>
</evidence>
<evidence type="ECO:0000259" key="1">
    <source>
        <dbReference type="Pfam" id="PF12697"/>
    </source>
</evidence>
<dbReference type="SUPFAM" id="SSF53474">
    <property type="entry name" value="alpha/beta-Hydrolases"/>
    <property type="match status" value="1"/>
</dbReference>
<dbReference type="PRINTS" id="PR00412">
    <property type="entry name" value="EPOXHYDRLASE"/>
</dbReference>
<dbReference type="Gene3D" id="3.40.50.1820">
    <property type="entry name" value="alpha/beta hydrolase"/>
    <property type="match status" value="1"/>
</dbReference>
<dbReference type="PANTHER" id="PTHR43194:SF2">
    <property type="entry name" value="PEROXISOMAL MEMBRANE PROTEIN LPX1"/>
    <property type="match status" value="1"/>
</dbReference>
<dbReference type="InterPro" id="IPR029058">
    <property type="entry name" value="AB_hydrolase_fold"/>
</dbReference>
<dbReference type="PANTHER" id="PTHR43194">
    <property type="entry name" value="HYDROLASE ALPHA/BETA FOLD FAMILY"/>
    <property type="match status" value="1"/>
</dbReference>
<dbReference type="ESTHER" id="davta-b8k1w4">
    <property type="family name" value="6_AlphaBeta_hydrolase"/>
</dbReference>
<dbReference type="InterPro" id="IPR000073">
    <property type="entry name" value="AB_hydrolase_1"/>
</dbReference>
<dbReference type="AlphaFoldDB" id="B8K1W4"/>
<dbReference type="InterPro" id="IPR050228">
    <property type="entry name" value="Carboxylesterase_BioH"/>
</dbReference>
<dbReference type="Pfam" id="PF12697">
    <property type="entry name" value="Abhydrolase_6"/>
    <property type="match status" value="1"/>
</dbReference>
<dbReference type="InterPro" id="IPR000639">
    <property type="entry name" value="Epox_hydrolase-like"/>
</dbReference>
<protein>
    <submittedName>
        <fullName evidence="2">Putative alpha/beta hydrolase superfamily protein</fullName>
    </submittedName>
</protein>
<feature type="domain" description="AB hydrolase-1" evidence="1">
    <location>
        <begin position="28"/>
        <end position="262"/>
    </location>
</feature>